<feature type="chain" id="PRO_5002669194" description="MSHA biogenesis protein MshK" evidence="1">
    <location>
        <begin position="23"/>
        <end position="122"/>
    </location>
</feature>
<dbReference type="Gene3D" id="2.30.30.830">
    <property type="match status" value="1"/>
</dbReference>
<dbReference type="STRING" id="204773.HEAR1940"/>
<evidence type="ECO:0000313" key="3">
    <source>
        <dbReference type="Proteomes" id="UP000006697"/>
    </source>
</evidence>
<feature type="signal peptide" evidence="1">
    <location>
        <begin position="1"/>
        <end position="22"/>
    </location>
</feature>
<organism evidence="2 3">
    <name type="scientific">Herminiimonas arsenicoxydans</name>
    <dbReference type="NCBI Taxonomy" id="204773"/>
    <lineage>
        <taxon>Bacteria</taxon>
        <taxon>Pseudomonadati</taxon>
        <taxon>Pseudomonadota</taxon>
        <taxon>Betaproteobacteria</taxon>
        <taxon>Burkholderiales</taxon>
        <taxon>Oxalobacteraceae</taxon>
        <taxon>Herminiimonas</taxon>
    </lineage>
</organism>
<gene>
    <name evidence="2" type="ordered locus">HEAR1940</name>
</gene>
<evidence type="ECO:0000256" key="1">
    <source>
        <dbReference type="SAM" id="SignalP"/>
    </source>
</evidence>
<evidence type="ECO:0008006" key="4">
    <source>
        <dbReference type="Google" id="ProtNLM"/>
    </source>
</evidence>
<dbReference type="eggNOG" id="ENOG5033AIK">
    <property type="taxonomic scope" value="Bacteria"/>
</dbReference>
<sequence>MSARIVLIVLTSSLAWLPAAWAQQLRDPTQPPSLLMQDGMAAGASSEPVLQSVFISPTRRAAIISGQTVRFGEKFNGATLVKITESEVVLRNGGELQTLKLFPGIGKRLTSAHGRQNSDNRK</sequence>
<keyword evidence="1" id="KW-0732">Signal</keyword>
<dbReference type="KEGG" id="har:HEAR1940"/>
<name>A4G6F3_HERAR</name>
<keyword evidence="3" id="KW-1185">Reference proteome</keyword>
<proteinExistence type="predicted"/>
<dbReference type="Proteomes" id="UP000006697">
    <property type="component" value="Chromosome"/>
</dbReference>
<accession>A4G6F3</accession>
<dbReference type="HOGENOM" id="CLU_2023536_0_0_4"/>
<dbReference type="AlphaFoldDB" id="A4G6F3"/>
<dbReference type="EMBL" id="CU207211">
    <property type="protein sequence ID" value="CAL62090.1"/>
    <property type="molecule type" value="Genomic_DNA"/>
</dbReference>
<protein>
    <recommendedName>
        <fullName evidence="4">MSHA biogenesis protein MshK</fullName>
    </recommendedName>
</protein>
<dbReference type="OrthoDB" id="8564465at2"/>
<reference evidence="2 3" key="1">
    <citation type="journal article" date="2007" name="PLoS Genet.">
        <title>A tale of two oxidation states: bacterial colonization of arsenic-rich environments.</title>
        <authorList>
            <person name="Muller D."/>
            <person name="Medigue C."/>
            <person name="Koechler S."/>
            <person name="Barbe V."/>
            <person name="Barakat M."/>
            <person name="Talla E."/>
            <person name="Bonnefoy V."/>
            <person name="Krin E."/>
            <person name="Arsene-Ploetze F."/>
            <person name="Carapito C."/>
            <person name="Chandler M."/>
            <person name="Cournoyer B."/>
            <person name="Cruveiller S."/>
            <person name="Dossat C."/>
            <person name="Duval S."/>
            <person name="Heymann M."/>
            <person name="Leize E."/>
            <person name="Lieutaud A."/>
            <person name="Lievremont D."/>
            <person name="Makita Y."/>
            <person name="Mangenot S."/>
            <person name="Nitschke W."/>
            <person name="Ortet P."/>
            <person name="Perdrial N."/>
            <person name="Schoepp B."/>
            <person name="Siguier N."/>
            <person name="Simeonova D.D."/>
            <person name="Rouy Z."/>
            <person name="Segurens B."/>
            <person name="Turlin E."/>
            <person name="Vallenet D."/>
            <person name="Van Dorsselaer A."/>
            <person name="Weiss S."/>
            <person name="Weissenbach J."/>
            <person name="Lett M.C."/>
            <person name="Danchin A."/>
            <person name="Bertin P.N."/>
        </authorList>
    </citation>
    <scope>NUCLEOTIDE SEQUENCE [LARGE SCALE GENOMIC DNA]</scope>
    <source>
        <strain evidence="3">ULPAs1</strain>
    </source>
</reference>
<evidence type="ECO:0000313" key="2">
    <source>
        <dbReference type="EMBL" id="CAL62090.1"/>
    </source>
</evidence>